<dbReference type="GO" id="GO:0030674">
    <property type="term" value="F:protein-macromolecule adaptor activity"/>
    <property type="evidence" value="ECO:0007669"/>
    <property type="project" value="TreeGrafter"/>
</dbReference>
<dbReference type="GO" id="GO:0006995">
    <property type="term" value="P:cellular response to nitrogen starvation"/>
    <property type="evidence" value="ECO:0007669"/>
    <property type="project" value="TreeGrafter"/>
</dbReference>
<gene>
    <name evidence="3" type="ORF">BINO364_LOCUS3910</name>
</gene>
<evidence type="ECO:0000313" key="4">
    <source>
        <dbReference type="Proteomes" id="UP000838878"/>
    </source>
</evidence>
<feature type="coiled-coil region" evidence="1">
    <location>
        <begin position="481"/>
        <end position="553"/>
    </location>
</feature>
<accession>A0A8J9V768</accession>
<feature type="compositionally biased region" description="Polar residues" evidence="2">
    <location>
        <begin position="200"/>
        <end position="215"/>
    </location>
</feature>
<dbReference type="PANTHER" id="PTHR12768:SF4">
    <property type="entry name" value="BECLIN-1"/>
    <property type="match status" value="1"/>
</dbReference>
<reference evidence="3" key="1">
    <citation type="submission" date="2021-12" db="EMBL/GenBank/DDBJ databases">
        <authorList>
            <person name="Martin H S."/>
        </authorList>
    </citation>
    <scope>NUCLEOTIDE SEQUENCE</scope>
</reference>
<dbReference type="InterPro" id="IPR007243">
    <property type="entry name" value="Atg6/Beclin"/>
</dbReference>
<dbReference type="PANTHER" id="PTHR12768">
    <property type="entry name" value="BECLIN 1"/>
    <property type="match status" value="1"/>
</dbReference>
<evidence type="ECO:0000256" key="2">
    <source>
        <dbReference type="SAM" id="MobiDB-lite"/>
    </source>
</evidence>
<feature type="coiled-coil region" evidence="1">
    <location>
        <begin position="579"/>
        <end position="704"/>
    </location>
</feature>
<feature type="compositionally biased region" description="Low complexity" evidence="2">
    <location>
        <begin position="216"/>
        <end position="241"/>
    </location>
</feature>
<dbReference type="EMBL" id="OV170232">
    <property type="protein sequence ID" value="CAH0717283.1"/>
    <property type="molecule type" value="Genomic_DNA"/>
</dbReference>
<dbReference type="OrthoDB" id="8197438at2759"/>
<dbReference type="GO" id="GO:0043548">
    <property type="term" value="F:phosphatidylinositol 3-kinase binding"/>
    <property type="evidence" value="ECO:0007669"/>
    <property type="project" value="TreeGrafter"/>
</dbReference>
<dbReference type="GO" id="GO:0034271">
    <property type="term" value="C:phosphatidylinositol 3-kinase complex, class III, type I"/>
    <property type="evidence" value="ECO:0007669"/>
    <property type="project" value="TreeGrafter"/>
</dbReference>
<feature type="region of interest" description="Disordered" evidence="2">
    <location>
        <begin position="43"/>
        <end position="77"/>
    </location>
</feature>
<organism evidence="3 4">
    <name type="scientific">Brenthis ino</name>
    <name type="common">lesser marbled fritillary</name>
    <dbReference type="NCBI Taxonomy" id="405034"/>
    <lineage>
        <taxon>Eukaryota</taxon>
        <taxon>Metazoa</taxon>
        <taxon>Ecdysozoa</taxon>
        <taxon>Arthropoda</taxon>
        <taxon>Hexapoda</taxon>
        <taxon>Insecta</taxon>
        <taxon>Pterygota</taxon>
        <taxon>Neoptera</taxon>
        <taxon>Endopterygota</taxon>
        <taxon>Lepidoptera</taxon>
        <taxon>Glossata</taxon>
        <taxon>Ditrysia</taxon>
        <taxon>Papilionoidea</taxon>
        <taxon>Nymphalidae</taxon>
        <taxon>Heliconiinae</taxon>
        <taxon>Argynnini</taxon>
        <taxon>Brenthis</taxon>
    </lineage>
</organism>
<dbReference type="GO" id="GO:0000423">
    <property type="term" value="P:mitophagy"/>
    <property type="evidence" value="ECO:0007669"/>
    <property type="project" value="TreeGrafter"/>
</dbReference>
<feature type="non-terminal residue" evidence="3">
    <location>
        <position position="949"/>
    </location>
</feature>
<evidence type="ECO:0000256" key="1">
    <source>
        <dbReference type="SAM" id="Coils"/>
    </source>
</evidence>
<sequence>MNVFTMTSTKAPKDKPYVTSRLAPRPTAASVARAARNAANRSLALTNQRQSPVRSPPSPTTSKVRTAVSRNAQKVDSKTEVKINRSFENEQPVLDISTKQETQLCYTSPGDLYNTLNESKEQMAFSSSAGDTQNSQEIANFDSNNLDNMPEYESEVKSELTKLPQTPTVSRPQTPKFISSRPQTPRPLSRPSTPAHPLQRHSTPISRPNTPQRNHTSNTSNLSNTPLTRPKTPSTPISPKPVMSVPSHDAPQSTKNNEDLKSLYLNKQKEFHHLKRELDLQQQEILKLFDGIRNLREHMMREGISVCNEEIQELLVLNVADWAPEEVTQLCRDAVSFSNTDGAVELFNKTVPLDECTLAEMESKALKVPVQFAELCLQAFTARQDLINWVKDLIEKNEIVATDAVERIANYNTQGLELYEVLRDLKTRADDAVDTIIALSRRACEERSTLIAVGESLVREVARLRQDLETRPTMTNEICKIQADADISKELEQTRQLLEEERVAKSAMKDKLTSTETQLRQTRLRVSKMDRQLREAEASIASLTGTVKTLEDQSRQREVQLEARARKLKESLKTGEVTSSQLAQQRDSLKNEVKNLKEQIQTLTDKHKSEEQTMNNKLNDLMSALDEEKKLTQAEIEQKHQLEVAIKENQNTIEKLKAKCTGLEGNRLNPDLPTEREMDMWAELQATKDTLRLTEEEMNACKREKVRFLETLTKIAESDDKVGIQQKLAAELLTKEEILGKNQLQIRELTKMNKLNEQKIIQYEEYFRELQIHNSTEENSEDAINNSSYQYLQQEIMNLKMSLLDALHSKEELAESLAEKEQQLEHQNKTSRAQAKVIKVREELINMLNNKETEQSRKLATLQQDLEHRMKIVDEVNKQIGAKADEIQELFTTLENKQQQIHRLEKIVFALEEQQTRSQAQRTRQEEKIAALEHELAAGNRRERKFLFF</sequence>
<dbReference type="Proteomes" id="UP000838878">
    <property type="component" value="Chromosome 12"/>
</dbReference>
<feature type="compositionally biased region" description="Polar residues" evidence="2">
    <location>
        <begin position="163"/>
        <end position="183"/>
    </location>
</feature>
<feature type="compositionally biased region" description="Low complexity" evidence="2">
    <location>
        <begin position="43"/>
        <end position="53"/>
    </location>
</feature>
<proteinExistence type="predicted"/>
<dbReference type="GO" id="GO:0000045">
    <property type="term" value="P:autophagosome assembly"/>
    <property type="evidence" value="ECO:0007669"/>
    <property type="project" value="TreeGrafter"/>
</dbReference>
<dbReference type="GO" id="GO:0045324">
    <property type="term" value="P:late endosome to vacuole transport"/>
    <property type="evidence" value="ECO:0007669"/>
    <property type="project" value="TreeGrafter"/>
</dbReference>
<keyword evidence="1" id="KW-0175">Coiled coil</keyword>
<dbReference type="AlphaFoldDB" id="A0A8J9V768"/>
<feature type="region of interest" description="Disordered" evidence="2">
    <location>
        <begin position="141"/>
        <end position="257"/>
    </location>
</feature>
<protein>
    <submittedName>
        <fullName evidence="3">Uncharacterized protein</fullName>
    </submittedName>
</protein>
<name>A0A8J9V768_9NEOP</name>
<dbReference type="GO" id="GO:0000407">
    <property type="term" value="C:phagophore assembly site"/>
    <property type="evidence" value="ECO:0007669"/>
    <property type="project" value="TreeGrafter"/>
</dbReference>
<feature type="coiled-coil region" evidence="1">
    <location>
        <begin position="803"/>
        <end position="942"/>
    </location>
</feature>
<keyword evidence="4" id="KW-1185">Reference proteome</keyword>
<dbReference type="GO" id="GO:0034272">
    <property type="term" value="C:phosphatidylinositol 3-kinase complex, class III, type II"/>
    <property type="evidence" value="ECO:0007669"/>
    <property type="project" value="TreeGrafter"/>
</dbReference>
<evidence type="ECO:0000313" key="3">
    <source>
        <dbReference type="EMBL" id="CAH0717283.1"/>
    </source>
</evidence>